<feature type="compositionally biased region" description="Polar residues" evidence="1">
    <location>
        <begin position="142"/>
        <end position="151"/>
    </location>
</feature>
<feature type="region of interest" description="Disordered" evidence="1">
    <location>
        <begin position="1"/>
        <end position="30"/>
    </location>
</feature>
<accession>A0A4Y3QTR9</accession>
<dbReference type="Proteomes" id="UP000319210">
    <property type="component" value="Unassembled WGS sequence"/>
</dbReference>
<protein>
    <submittedName>
        <fullName evidence="2">Uncharacterized protein</fullName>
    </submittedName>
</protein>
<evidence type="ECO:0000313" key="2">
    <source>
        <dbReference type="EMBL" id="GEB48349.1"/>
    </source>
</evidence>
<evidence type="ECO:0000313" key="3">
    <source>
        <dbReference type="Proteomes" id="UP000319210"/>
    </source>
</evidence>
<keyword evidence="3" id="KW-1185">Reference proteome</keyword>
<reference evidence="2 3" key="1">
    <citation type="submission" date="2019-06" db="EMBL/GenBank/DDBJ databases">
        <title>Whole genome shotgun sequence of Streptomyces cacaoi subsp. cacaoi NBRC 12748.</title>
        <authorList>
            <person name="Hosoyama A."/>
            <person name="Uohara A."/>
            <person name="Ohji S."/>
            <person name="Ichikawa N."/>
        </authorList>
    </citation>
    <scope>NUCLEOTIDE SEQUENCE [LARGE SCALE GENOMIC DNA]</scope>
    <source>
        <strain evidence="2 3">NBRC 12748</strain>
    </source>
</reference>
<feature type="region of interest" description="Disordered" evidence="1">
    <location>
        <begin position="128"/>
        <end position="161"/>
    </location>
</feature>
<organism evidence="2 3">
    <name type="scientific">Streptomyces cacaoi</name>
    <dbReference type="NCBI Taxonomy" id="1898"/>
    <lineage>
        <taxon>Bacteria</taxon>
        <taxon>Bacillati</taxon>
        <taxon>Actinomycetota</taxon>
        <taxon>Actinomycetes</taxon>
        <taxon>Kitasatosporales</taxon>
        <taxon>Streptomycetaceae</taxon>
        <taxon>Streptomyces</taxon>
    </lineage>
</organism>
<proteinExistence type="predicted"/>
<dbReference type="EMBL" id="BJMM01000003">
    <property type="protein sequence ID" value="GEB48349.1"/>
    <property type="molecule type" value="Genomic_DNA"/>
</dbReference>
<sequence length="172" mass="18036">MGTGRSAGSGTVSGTGARAEPVLTEREEGAAARTARWADARWGWLLREVPAPGEHSPTVLTHACDTGPQQGTPLLDCGSAEVLPGLTTGRVRLTPKSARAAAMWRWMCGRRADHRLLMAPQLGRAARCRNPAAPADGATDASPRSGSSHPRPTSVWPTPWLRGVMCGGTPAL</sequence>
<evidence type="ECO:0000256" key="1">
    <source>
        <dbReference type="SAM" id="MobiDB-lite"/>
    </source>
</evidence>
<gene>
    <name evidence="2" type="ORF">SCA03_09000</name>
</gene>
<name>A0A4Y3QTR9_STRCI</name>
<feature type="compositionally biased region" description="Gly residues" evidence="1">
    <location>
        <begin position="1"/>
        <end position="13"/>
    </location>
</feature>
<comment type="caution">
    <text evidence="2">The sequence shown here is derived from an EMBL/GenBank/DDBJ whole genome shotgun (WGS) entry which is preliminary data.</text>
</comment>
<dbReference type="AlphaFoldDB" id="A0A4Y3QTR9"/>